<proteinExistence type="predicted"/>
<gene>
    <name evidence="1" type="ORF">ACJDT4_12605</name>
</gene>
<keyword evidence="2" id="KW-1185">Reference proteome</keyword>
<accession>A0ABW8TFH9</accession>
<evidence type="ECO:0000313" key="2">
    <source>
        <dbReference type="Proteomes" id="UP001623592"/>
    </source>
</evidence>
<organism evidence="1 2">
    <name type="scientific">Clostridium neuense</name>
    <dbReference type="NCBI Taxonomy" id="1728934"/>
    <lineage>
        <taxon>Bacteria</taxon>
        <taxon>Bacillati</taxon>
        <taxon>Bacillota</taxon>
        <taxon>Clostridia</taxon>
        <taxon>Eubacteriales</taxon>
        <taxon>Clostridiaceae</taxon>
        <taxon>Clostridium</taxon>
    </lineage>
</organism>
<evidence type="ECO:0008006" key="3">
    <source>
        <dbReference type="Google" id="ProtNLM"/>
    </source>
</evidence>
<protein>
    <recommendedName>
        <fullName evidence="3">50S ribosomal protein L29</fullName>
    </recommendedName>
</protein>
<dbReference type="RefSeq" id="WP_406787924.1">
    <property type="nucleotide sequence ID" value="NZ_JBJIAA010000009.1"/>
</dbReference>
<evidence type="ECO:0000313" key="1">
    <source>
        <dbReference type="EMBL" id="MFL0251269.1"/>
    </source>
</evidence>
<reference evidence="1 2" key="1">
    <citation type="submission" date="2024-11" db="EMBL/GenBank/DDBJ databases">
        <authorList>
            <person name="Heng Y.C."/>
            <person name="Lim A.C.H."/>
            <person name="Lee J.K.Y."/>
            <person name="Kittelmann S."/>
        </authorList>
    </citation>
    <scope>NUCLEOTIDE SEQUENCE [LARGE SCALE GENOMIC DNA]</scope>
    <source>
        <strain evidence="1 2">WILCCON 0114</strain>
    </source>
</reference>
<sequence length="82" mass="9666">MNKYQREKAKRMKKLANLGVGYYQQKSILRKCSLDETDTIIKQITLLTKPSMFERTKKALMDLVKNLICWIDKLKRGEAKDD</sequence>
<name>A0ABW8TFH9_9CLOT</name>
<comment type="caution">
    <text evidence="1">The sequence shown here is derived from an EMBL/GenBank/DDBJ whole genome shotgun (WGS) entry which is preliminary data.</text>
</comment>
<dbReference type="Proteomes" id="UP001623592">
    <property type="component" value="Unassembled WGS sequence"/>
</dbReference>
<dbReference type="EMBL" id="JBJIAA010000009">
    <property type="protein sequence ID" value="MFL0251269.1"/>
    <property type="molecule type" value="Genomic_DNA"/>
</dbReference>